<dbReference type="Proteomes" id="UP001283361">
    <property type="component" value="Unassembled WGS sequence"/>
</dbReference>
<reference evidence="2" key="1">
    <citation type="journal article" date="2023" name="G3 (Bethesda)">
        <title>A reference genome for the long-term kleptoplast-retaining sea slug Elysia crispata morphotype clarki.</title>
        <authorList>
            <person name="Eastman K.E."/>
            <person name="Pendleton A.L."/>
            <person name="Shaikh M.A."/>
            <person name="Suttiyut T."/>
            <person name="Ogas R."/>
            <person name="Tomko P."/>
            <person name="Gavelis G."/>
            <person name="Widhalm J.R."/>
            <person name="Wisecaver J.H."/>
        </authorList>
    </citation>
    <scope>NUCLEOTIDE SEQUENCE</scope>
    <source>
        <strain evidence="2">ECLA1</strain>
    </source>
</reference>
<feature type="non-terminal residue" evidence="2">
    <location>
        <position position="75"/>
    </location>
</feature>
<sequence>MAMKRAIKTLRFSGLLLTQAFLYPAPGAYEGCFEETVRRRHFSISPGDYSPEITTTMTCRTACGAFDYKYAALAQ</sequence>
<protein>
    <recommendedName>
        <fullName evidence="4">Secreted protein</fullName>
    </recommendedName>
</protein>
<feature type="chain" id="PRO_5042093919" description="Secreted protein" evidence="1">
    <location>
        <begin position="28"/>
        <end position="75"/>
    </location>
</feature>
<evidence type="ECO:0000313" key="2">
    <source>
        <dbReference type="EMBL" id="KAK3796303.1"/>
    </source>
</evidence>
<keyword evidence="1" id="KW-0732">Signal</keyword>
<keyword evidence="3" id="KW-1185">Reference proteome</keyword>
<feature type="signal peptide" evidence="1">
    <location>
        <begin position="1"/>
        <end position="27"/>
    </location>
</feature>
<organism evidence="2 3">
    <name type="scientific">Elysia crispata</name>
    <name type="common">lettuce slug</name>
    <dbReference type="NCBI Taxonomy" id="231223"/>
    <lineage>
        <taxon>Eukaryota</taxon>
        <taxon>Metazoa</taxon>
        <taxon>Spiralia</taxon>
        <taxon>Lophotrochozoa</taxon>
        <taxon>Mollusca</taxon>
        <taxon>Gastropoda</taxon>
        <taxon>Heterobranchia</taxon>
        <taxon>Euthyneura</taxon>
        <taxon>Panpulmonata</taxon>
        <taxon>Sacoglossa</taxon>
        <taxon>Placobranchoidea</taxon>
        <taxon>Plakobranchidae</taxon>
        <taxon>Elysia</taxon>
    </lineage>
</organism>
<dbReference type="EMBL" id="JAWDGP010000893">
    <property type="protein sequence ID" value="KAK3796303.1"/>
    <property type="molecule type" value="Genomic_DNA"/>
</dbReference>
<name>A0AAE1E810_9GAST</name>
<proteinExistence type="predicted"/>
<evidence type="ECO:0008006" key="4">
    <source>
        <dbReference type="Google" id="ProtNLM"/>
    </source>
</evidence>
<comment type="caution">
    <text evidence="2">The sequence shown here is derived from an EMBL/GenBank/DDBJ whole genome shotgun (WGS) entry which is preliminary data.</text>
</comment>
<gene>
    <name evidence="2" type="ORF">RRG08_019329</name>
</gene>
<accession>A0AAE1E810</accession>
<evidence type="ECO:0000313" key="3">
    <source>
        <dbReference type="Proteomes" id="UP001283361"/>
    </source>
</evidence>
<dbReference type="AlphaFoldDB" id="A0AAE1E810"/>
<evidence type="ECO:0000256" key="1">
    <source>
        <dbReference type="SAM" id="SignalP"/>
    </source>
</evidence>